<dbReference type="AlphaFoldDB" id="A0A5M8P423"/>
<keyword evidence="1" id="KW-1133">Transmembrane helix</keyword>
<dbReference type="InterPro" id="IPR058093">
    <property type="entry name" value="LA_2272-like"/>
</dbReference>
<gene>
    <name evidence="2" type="ORF">EZS26_000685</name>
</gene>
<sequence length="219" mass="24716">MKNIKTQNIFRFLIAFFLFFSVAELYAQTEKNSKYIVWFSPSKATDIYGIRFNVLPIENEIPSHIFGIELNICPIVVGTFGMAVPYFFMKSTYDIRDDNLSEINFGAYKKVYGLQIGPLSYEPSVICGLDINLMSIESKVHGITVSCFTGQHDVVNGFAISAIGNNDIQCNGAQVGLFNTCSDLRGFQFGLWNKNQKRALPIINWNFSKKTNKTPAYPE</sequence>
<evidence type="ECO:0000313" key="3">
    <source>
        <dbReference type="Proteomes" id="UP000324575"/>
    </source>
</evidence>
<organism evidence="2 3">
    <name type="scientific">Candidatus Ordinivivax streblomastigis</name>
    <dbReference type="NCBI Taxonomy" id="2540710"/>
    <lineage>
        <taxon>Bacteria</taxon>
        <taxon>Pseudomonadati</taxon>
        <taxon>Bacteroidota</taxon>
        <taxon>Bacteroidia</taxon>
        <taxon>Bacteroidales</taxon>
        <taxon>Candidatus Ordinivivax</taxon>
    </lineage>
</organism>
<reference evidence="2 3" key="1">
    <citation type="submission" date="2019-03" db="EMBL/GenBank/DDBJ databases">
        <title>Single cell metagenomics reveals metabolic interactions within the superorganism composed of flagellate Streblomastix strix and complex community of Bacteroidetes bacteria on its surface.</title>
        <authorList>
            <person name="Treitli S.C."/>
            <person name="Kolisko M."/>
            <person name="Husnik F."/>
            <person name="Keeling P."/>
            <person name="Hampl V."/>
        </authorList>
    </citation>
    <scope>NUCLEOTIDE SEQUENCE [LARGE SCALE GENOMIC DNA]</scope>
    <source>
        <strain evidence="2">St1</strain>
    </source>
</reference>
<keyword evidence="1" id="KW-0812">Transmembrane</keyword>
<evidence type="ECO:0000256" key="1">
    <source>
        <dbReference type="SAM" id="Phobius"/>
    </source>
</evidence>
<name>A0A5M8P423_9BACT</name>
<dbReference type="EMBL" id="SNRX01000003">
    <property type="protein sequence ID" value="KAA6303082.1"/>
    <property type="molecule type" value="Genomic_DNA"/>
</dbReference>
<dbReference type="NCBIfam" id="NF047436">
    <property type="entry name" value="LA_2272_repeat"/>
    <property type="match status" value="1"/>
</dbReference>
<evidence type="ECO:0000313" key="2">
    <source>
        <dbReference type="EMBL" id="KAA6303082.1"/>
    </source>
</evidence>
<proteinExistence type="predicted"/>
<protein>
    <submittedName>
        <fullName evidence="2">Uncharacterized protein</fullName>
    </submittedName>
</protein>
<dbReference type="Proteomes" id="UP000324575">
    <property type="component" value="Unassembled WGS sequence"/>
</dbReference>
<comment type="caution">
    <text evidence="2">The sequence shown here is derived from an EMBL/GenBank/DDBJ whole genome shotgun (WGS) entry which is preliminary data.</text>
</comment>
<keyword evidence="1" id="KW-0472">Membrane</keyword>
<feature type="transmembrane region" description="Helical" evidence="1">
    <location>
        <begin position="65"/>
        <end position="88"/>
    </location>
</feature>
<accession>A0A5M8P423</accession>